<dbReference type="InterPro" id="IPR050145">
    <property type="entry name" value="Centrin_CML-like"/>
</dbReference>
<dbReference type="SMART" id="SM00054">
    <property type="entry name" value="EFh"/>
    <property type="match status" value="4"/>
</dbReference>
<dbReference type="GO" id="GO:0043226">
    <property type="term" value="C:organelle"/>
    <property type="evidence" value="ECO:0007669"/>
    <property type="project" value="UniProtKB-ARBA"/>
</dbReference>
<reference evidence="5" key="1">
    <citation type="submission" date="2021-01" db="EMBL/GenBank/DDBJ databases">
        <authorList>
            <person name="Corre E."/>
            <person name="Pelletier E."/>
            <person name="Niang G."/>
            <person name="Scheremetjew M."/>
            <person name="Finn R."/>
            <person name="Kale V."/>
            <person name="Holt S."/>
            <person name="Cochrane G."/>
            <person name="Meng A."/>
            <person name="Brown T."/>
            <person name="Cohen L."/>
        </authorList>
    </citation>
    <scope>NUCLEOTIDE SEQUENCE</scope>
    <source>
        <strain evidence="5">GSO104</strain>
    </source>
</reference>
<evidence type="ECO:0000256" key="2">
    <source>
        <dbReference type="ARBA" id="ARBA00022737"/>
    </source>
</evidence>
<organism evidence="5">
    <name type="scientific">Ditylum brightwellii</name>
    <dbReference type="NCBI Taxonomy" id="49249"/>
    <lineage>
        <taxon>Eukaryota</taxon>
        <taxon>Sar</taxon>
        <taxon>Stramenopiles</taxon>
        <taxon>Ochrophyta</taxon>
        <taxon>Bacillariophyta</taxon>
        <taxon>Mediophyceae</taxon>
        <taxon>Lithodesmiophycidae</taxon>
        <taxon>Lithodesmiales</taxon>
        <taxon>Lithodesmiaceae</taxon>
        <taxon>Ditylum</taxon>
    </lineage>
</organism>
<dbReference type="InterPro" id="IPR018247">
    <property type="entry name" value="EF_Hand_1_Ca_BS"/>
</dbReference>
<dbReference type="InterPro" id="IPR011009">
    <property type="entry name" value="Kinase-like_dom_sf"/>
</dbReference>
<dbReference type="Pfam" id="PF13499">
    <property type="entry name" value="EF-hand_7"/>
    <property type="match status" value="2"/>
</dbReference>
<protein>
    <recommendedName>
        <fullName evidence="4">EF-hand domain-containing protein</fullName>
    </recommendedName>
</protein>
<dbReference type="InterPro" id="IPR011992">
    <property type="entry name" value="EF-hand-dom_pair"/>
</dbReference>
<accession>A0A7S4RS22</accession>
<evidence type="ECO:0000256" key="1">
    <source>
        <dbReference type="ARBA" id="ARBA00005253"/>
    </source>
</evidence>
<keyword evidence="3" id="KW-0106">Calcium</keyword>
<dbReference type="SUPFAM" id="SSF47473">
    <property type="entry name" value="EF-hand"/>
    <property type="match status" value="1"/>
</dbReference>
<dbReference type="Gene3D" id="1.10.510.10">
    <property type="entry name" value="Transferase(Phosphotransferase) domain 1"/>
    <property type="match status" value="1"/>
</dbReference>
<feature type="domain" description="EF-hand" evidence="4">
    <location>
        <begin position="92"/>
        <end position="127"/>
    </location>
</feature>
<evidence type="ECO:0000259" key="4">
    <source>
        <dbReference type="PROSITE" id="PS50222"/>
    </source>
</evidence>
<dbReference type="CDD" id="cd00051">
    <property type="entry name" value="EFh"/>
    <property type="match status" value="2"/>
</dbReference>
<gene>
    <name evidence="5" type="ORF">DBRI00130_LOCUS23376</name>
</gene>
<dbReference type="PROSITE" id="PS50222">
    <property type="entry name" value="EF_HAND_2"/>
    <property type="match status" value="3"/>
</dbReference>
<evidence type="ECO:0000313" key="5">
    <source>
        <dbReference type="EMBL" id="CAE4623339.1"/>
    </source>
</evidence>
<dbReference type="InterPro" id="IPR002048">
    <property type="entry name" value="EF_hand_dom"/>
</dbReference>
<dbReference type="PANTHER" id="PTHR23050">
    <property type="entry name" value="CALCIUM BINDING PROTEIN"/>
    <property type="match status" value="1"/>
</dbReference>
<sequence length="251" mass="28954">MCEYDFTGRGWHGISSQARNFVSDLIKKDPEERPTAEEAMQNFWLNKQFSISDRLPDEDTMDNIQATLQNFSRYKVLKKIALMVIAHKSTSEEIGILRKAFRKYDEEKNGSITLGEFRHGLAEYGYSDDEIQDMFQGADIDKTGSIKYTEFLAATIEARGEISEERLAEAFDRLDSDDSGYISLTDLRQVLGQHVSKSELQSIIAECDLTKDNKISYEEFLALWDQHHDEQRQECLQRLTSQKSKSFCECK</sequence>
<dbReference type="AlphaFoldDB" id="A0A7S4RS22"/>
<dbReference type="FunFam" id="1.10.238.10:FF:000178">
    <property type="entry name" value="Calmodulin-2 A"/>
    <property type="match status" value="1"/>
</dbReference>
<keyword evidence="2" id="KW-0677">Repeat</keyword>
<comment type="similarity">
    <text evidence="1">Belongs to the centrin family.</text>
</comment>
<evidence type="ECO:0000256" key="3">
    <source>
        <dbReference type="ARBA" id="ARBA00022837"/>
    </source>
</evidence>
<feature type="domain" description="EF-hand" evidence="4">
    <location>
        <begin position="198"/>
        <end position="230"/>
    </location>
</feature>
<dbReference type="GO" id="GO:0005509">
    <property type="term" value="F:calcium ion binding"/>
    <property type="evidence" value="ECO:0007669"/>
    <property type="project" value="InterPro"/>
</dbReference>
<dbReference type="SUPFAM" id="SSF56112">
    <property type="entry name" value="Protein kinase-like (PK-like)"/>
    <property type="match status" value="1"/>
</dbReference>
<dbReference type="PROSITE" id="PS00018">
    <property type="entry name" value="EF_HAND_1"/>
    <property type="match status" value="1"/>
</dbReference>
<feature type="domain" description="EF-hand" evidence="4">
    <location>
        <begin position="162"/>
        <end position="197"/>
    </location>
</feature>
<dbReference type="Gene3D" id="1.10.238.10">
    <property type="entry name" value="EF-hand"/>
    <property type="match status" value="2"/>
</dbReference>
<name>A0A7S4RS22_9STRA</name>
<dbReference type="EMBL" id="HBNS01029723">
    <property type="protein sequence ID" value="CAE4623339.1"/>
    <property type="molecule type" value="Transcribed_RNA"/>
</dbReference>
<proteinExistence type="inferred from homology"/>